<gene>
    <name evidence="1" type="ORF">LCGC14_1824930</name>
</gene>
<comment type="caution">
    <text evidence="1">The sequence shown here is derived from an EMBL/GenBank/DDBJ whole genome shotgun (WGS) entry which is preliminary data.</text>
</comment>
<dbReference type="EMBL" id="LAZR01017936">
    <property type="protein sequence ID" value="KKL98386.1"/>
    <property type="molecule type" value="Genomic_DNA"/>
</dbReference>
<sequence>MVKIKSFSIILKINIKNVTKDVDDYLSEYSGDIFLETSTGEKKIGQIRNQVADNVKDLMKIIKFKITMYDIKKNSIKIGTWTN</sequence>
<reference evidence="1" key="1">
    <citation type="journal article" date="2015" name="Nature">
        <title>Complex archaea that bridge the gap between prokaryotes and eukaryotes.</title>
        <authorList>
            <person name="Spang A."/>
            <person name="Saw J.H."/>
            <person name="Jorgensen S.L."/>
            <person name="Zaremba-Niedzwiedzka K."/>
            <person name="Martijn J."/>
            <person name="Lind A.E."/>
            <person name="van Eijk R."/>
            <person name="Schleper C."/>
            <person name="Guy L."/>
            <person name="Ettema T.J."/>
        </authorList>
    </citation>
    <scope>NUCLEOTIDE SEQUENCE</scope>
</reference>
<organism evidence="1">
    <name type="scientific">marine sediment metagenome</name>
    <dbReference type="NCBI Taxonomy" id="412755"/>
    <lineage>
        <taxon>unclassified sequences</taxon>
        <taxon>metagenomes</taxon>
        <taxon>ecological metagenomes</taxon>
    </lineage>
</organism>
<proteinExistence type="predicted"/>
<protein>
    <submittedName>
        <fullName evidence="1">Uncharacterized protein</fullName>
    </submittedName>
</protein>
<accession>A0A0F9H613</accession>
<dbReference type="AlphaFoldDB" id="A0A0F9H613"/>
<evidence type="ECO:0000313" key="1">
    <source>
        <dbReference type="EMBL" id="KKL98386.1"/>
    </source>
</evidence>
<name>A0A0F9H613_9ZZZZ</name>